<gene>
    <name evidence="1" type="ORF">Q664_14805</name>
</gene>
<dbReference type="Proteomes" id="UP000028547">
    <property type="component" value="Unassembled WGS sequence"/>
</dbReference>
<evidence type="ECO:0000313" key="2">
    <source>
        <dbReference type="Proteomes" id="UP000028547"/>
    </source>
</evidence>
<accession>A0A084SVS3</accession>
<dbReference type="AlphaFoldDB" id="A0A084SVS3"/>
<name>A0A084SVS3_9BACT</name>
<reference evidence="1 2" key="1">
    <citation type="submission" date="2014-07" db="EMBL/GenBank/DDBJ databases">
        <title>Draft Genome Sequence of Gephyronic Acid Producer, Cystobacter violaceus Strain Cb vi76.</title>
        <authorList>
            <person name="Stevens D.C."/>
            <person name="Young J."/>
            <person name="Carmichael R."/>
            <person name="Tan J."/>
            <person name="Taylor R.E."/>
        </authorList>
    </citation>
    <scope>NUCLEOTIDE SEQUENCE [LARGE SCALE GENOMIC DNA]</scope>
    <source>
        <strain evidence="1 2">Cb vi76</strain>
    </source>
</reference>
<organism evidence="1 2">
    <name type="scientific">Archangium violaceum Cb vi76</name>
    <dbReference type="NCBI Taxonomy" id="1406225"/>
    <lineage>
        <taxon>Bacteria</taxon>
        <taxon>Pseudomonadati</taxon>
        <taxon>Myxococcota</taxon>
        <taxon>Myxococcia</taxon>
        <taxon>Myxococcales</taxon>
        <taxon>Cystobacterineae</taxon>
        <taxon>Archangiaceae</taxon>
        <taxon>Archangium</taxon>
    </lineage>
</organism>
<dbReference type="EMBL" id="JPMI01000090">
    <property type="protein sequence ID" value="KFA92558.1"/>
    <property type="molecule type" value="Genomic_DNA"/>
</dbReference>
<evidence type="ECO:0000313" key="1">
    <source>
        <dbReference type="EMBL" id="KFA92558.1"/>
    </source>
</evidence>
<sequence>MLARLQDVFCRQLSFDWRVLLKKEKENSRLSPESQPFPTLRDALNPLNTQLERIFSFDLPLKDCSTKDIKHSESRQLRAKSIRDETEEDLVKCPMGIVHTQRQDPNNRRLCALEEHIKPGAEIPRQFRQLPRSNDLLHCSLFRLTGS</sequence>
<proteinExistence type="predicted"/>
<protein>
    <submittedName>
        <fullName evidence="1">Uncharacterized protein</fullName>
    </submittedName>
</protein>
<comment type="caution">
    <text evidence="1">The sequence shown here is derived from an EMBL/GenBank/DDBJ whole genome shotgun (WGS) entry which is preliminary data.</text>
</comment>